<evidence type="ECO:0000313" key="2">
    <source>
        <dbReference type="Proteomes" id="UP001186974"/>
    </source>
</evidence>
<proteinExistence type="predicted"/>
<comment type="caution">
    <text evidence="1">The sequence shown here is derived from an EMBL/GenBank/DDBJ whole genome shotgun (WGS) entry which is preliminary data.</text>
</comment>
<gene>
    <name evidence="1" type="ORF">LTS18_000149</name>
</gene>
<sequence>MPLNTSNTCIAGFETNMAPFTKVVFNCTGLASRTLAGVEDSKCYPTRGQVVLVKAPRIQTNMMRHGVDYETYVIPRPGSKGNVILGGDGATYASEVESILARTSALSPEMREQEPEVLAAFAGLRPSREGGARVEREEVVVSGQRRLLVHNYGAGGTGFQAGFGMALDSVALVEDVLCGLGSSTLQARL</sequence>
<keyword evidence="2" id="KW-1185">Reference proteome</keyword>
<protein>
    <submittedName>
        <fullName evidence="1">Uncharacterized protein</fullName>
    </submittedName>
</protein>
<evidence type="ECO:0000313" key="1">
    <source>
        <dbReference type="EMBL" id="KAK3063472.1"/>
    </source>
</evidence>
<dbReference type="Proteomes" id="UP001186974">
    <property type="component" value="Unassembled WGS sequence"/>
</dbReference>
<organism evidence="1 2">
    <name type="scientific">Coniosporium uncinatum</name>
    <dbReference type="NCBI Taxonomy" id="93489"/>
    <lineage>
        <taxon>Eukaryota</taxon>
        <taxon>Fungi</taxon>
        <taxon>Dikarya</taxon>
        <taxon>Ascomycota</taxon>
        <taxon>Pezizomycotina</taxon>
        <taxon>Dothideomycetes</taxon>
        <taxon>Dothideomycetes incertae sedis</taxon>
        <taxon>Coniosporium</taxon>
    </lineage>
</organism>
<name>A0ACC3D8P4_9PEZI</name>
<dbReference type="EMBL" id="JAWDJW010006835">
    <property type="protein sequence ID" value="KAK3063472.1"/>
    <property type="molecule type" value="Genomic_DNA"/>
</dbReference>
<accession>A0ACC3D8P4</accession>
<reference evidence="1" key="1">
    <citation type="submission" date="2024-09" db="EMBL/GenBank/DDBJ databases">
        <title>Black Yeasts Isolated from many extreme environments.</title>
        <authorList>
            <person name="Coleine C."/>
            <person name="Stajich J.E."/>
            <person name="Selbmann L."/>
        </authorList>
    </citation>
    <scope>NUCLEOTIDE SEQUENCE</scope>
    <source>
        <strain evidence="1">CCFEE 5737</strain>
    </source>
</reference>